<sequence>MTETIAGDFDEIFKNRYTEKDEAYLKVIETNKDNRPLCIYPWSSKPKRTFDYASTVLLTGKEKFWKKVREES</sequence>
<dbReference type="InterPro" id="IPR028271">
    <property type="entry name" value="RAMAC"/>
</dbReference>
<dbReference type="Proteomes" id="UP000887565">
    <property type="component" value="Unplaced"/>
</dbReference>
<organism evidence="1 2">
    <name type="scientific">Romanomermis culicivorax</name>
    <name type="common">Nematode worm</name>
    <dbReference type="NCBI Taxonomy" id="13658"/>
    <lineage>
        <taxon>Eukaryota</taxon>
        <taxon>Metazoa</taxon>
        <taxon>Ecdysozoa</taxon>
        <taxon>Nematoda</taxon>
        <taxon>Enoplea</taxon>
        <taxon>Dorylaimia</taxon>
        <taxon>Mermithida</taxon>
        <taxon>Mermithoidea</taxon>
        <taxon>Mermithidae</taxon>
        <taxon>Romanomermis</taxon>
    </lineage>
</organism>
<dbReference type="GO" id="GO:0106005">
    <property type="term" value="P:RNA 5'-cap (guanine-N7)-methylation"/>
    <property type="evidence" value="ECO:0007669"/>
    <property type="project" value="InterPro"/>
</dbReference>
<evidence type="ECO:0000313" key="1">
    <source>
        <dbReference type="Proteomes" id="UP000887565"/>
    </source>
</evidence>
<dbReference type="WBParaSite" id="nRc.2.0.1.t34443-RA">
    <property type="protein sequence ID" value="nRc.2.0.1.t34443-RA"/>
    <property type="gene ID" value="nRc.2.0.1.g34443"/>
</dbReference>
<dbReference type="GO" id="GO:0031533">
    <property type="term" value="C:mRNA capping enzyme complex"/>
    <property type="evidence" value="ECO:0007669"/>
    <property type="project" value="InterPro"/>
</dbReference>
<keyword evidence="1" id="KW-1185">Reference proteome</keyword>
<dbReference type="GO" id="GO:0003723">
    <property type="term" value="F:RNA binding"/>
    <property type="evidence" value="ECO:0007669"/>
    <property type="project" value="InterPro"/>
</dbReference>
<reference evidence="2" key="1">
    <citation type="submission" date="2022-11" db="UniProtKB">
        <authorList>
            <consortium name="WormBaseParasite"/>
        </authorList>
    </citation>
    <scope>IDENTIFICATION</scope>
</reference>
<proteinExistence type="predicted"/>
<protein>
    <submittedName>
        <fullName evidence="2">Uncharacterized protein</fullName>
    </submittedName>
</protein>
<name>A0A915K7W4_ROMCU</name>
<accession>A0A915K7W4</accession>
<dbReference type="AlphaFoldDB" id="A0A915K7W4"/>
<dbReference type="Pfam" id="PF15320">
    <property type="entry name" value="RAM"/>
    <property type="match status" value="1"/>
</dbReference>
<evidence type="ECO:0000313" key="2">
    <source>
        <dbReference type="WBParaSite" id="nRc.2.0.1.t34443-RA"/>
    </source>
</evidence>